<dbReference type="RefSeq" id="WP_166933824.1">
    <property type="nucleotide sequence ID" value="NZ_BAAADD010000003.1"/>
</dbReference>
<dbReference type="NCBIfam" id="TIGR02595">
    <property type="entry name" value="PEP_CTERM"/>
    <property type="match status" value="1"/>
</dbReference>
<evidence type="ECO:0000313" key="4">
    <source>
        <dbReference type="Proteomes" id="UP001499951"/>
    </source>
</evidence>
<organism evidence="3 4">
    <name type="scientific">Rhizomicrobium electricum</name>
    <dbReference type="NCBI Taxonomy" id="480070"/>
    <lineage>
        <taxon>Bacteria</taxon>
        <taxon>Pseudomonadati</taxon>
        <taxon>Pseudomonadota</taxon>
        <taxon>Alphaproteobacteria</taxon>
        <taxon>Micropepsales</taxon>
        <taxon>Micropepsaceae</taxon>
        <taxon>Rhizomicrobium</taxon>
    </lineage>
</organism>
<evidence type="ECO:0000259" key="2">
    <source>
        <dbReference type="Pfam" id="PF07589"/>
    </source>
</evidence>
<keyword evidence="4" id="KW-1185">Reference proteome</keyword>
<sequence length="201" mass="19901">MYSLRKALGGAAIAVLAFAAVGSSASASPITYTEKVTATGSLGGVAFTNASMVLTMNADTTTVYGGGTANLGNDGTLKVYVGSASPVTLLAAAFFNSTVSGFGFIPGPDLVDVVTPALAGYDLTTLIGPVTGDGLFNPGHNFTTSGGTLRIDALNSPVTFAATATPYVPGGTVPGNVPEPLTLSLFAAGLAGFAGMRRKAL</sequence>
<dbReference type="Pfam" id="PF07589">
    <property type="entry name" value="PEP-CTERM"/>
    <property type="match status" value="1"/>
</dbReference>
<protein>
    <recommendedName>
        <fullName evidence="2">Ice-binding protein C-terminal domain-containing protein</fullName>
    </recommendedName>
</protein>
<comment type="caution">
    <text evidence="3">The sequence shown here is derived from an EMBL/GenBank/DDBJ whole genome shotgun (WGS) entry which is preliminary data.</text>
</comment>
<evidence type="ECO:0000313" key="3">
    <source>
        <dbReference type="EMBL" id="GAA0564326.1"/>
    </source>
</evidence>
<name>A0ABN1EEZ0_9PROT</name>
<proteinExistence type="predicted"/>
<dbReference type="EMBL" id="BAAADD010000003">
    <property type="protein sequence ID" value="GAA0564326.1"/>
    <property type="molecule type" value="Genomic_DNA"/>
</dbReference>
<feature type="chain" id="PRO_5045390135" description="Ice-binding protein C-terminal domain-containing protein" evidence="1">
    <location>
        <begin position="28"/>
        <end position="201"/>
    </location>
</feature>
<dbReference type="InterPro" id="IPR013424">
    <property type="entry name" value="Ice-binding_C"/>
</dbReference>
<reference evidence="3 4" key="1">
    <citation type="journal article" date="2019" name="Int. J. Syst. Evol. Microbiol.">
        <title>The Global Catalogue of Microorganisms (GCM) 10K type strain sequencing project: providing services to taxonomists for standard genome sequencing and annotation.</title>
        <authorList>
            <consortium name="The Broad Institute Genomics Platform"/>
            <consortium name="The Broad Institute Genome Sequencing Center for Infectious Disease"/>
            <person name="Wu L."/>
            <person name="Ma J."/>
        </authorList>
    </citation>
    <scope>NUCLEOTIDE SEQUENCE [LARGE SCALE GENOMIC DNA]</scope>
    <source>
        <strain evidence="3 4">JCM 15089</strain>
    </source>
</reference>
<evidence type="ECO:0000256" key="1">
    <source>
        <dbReference type="SAM" id="SignalP"/>
    </source>
</evidence>
<accession>A0ABN1EEZ0</accession>
<keyword evidence="1" id="KW-0732">Signal</keyword>
<gene>
    <name evidence="3" type="ORF">GCM10008942_10850</name>
</gene>
<dbReference type="Proteomes" id="UP001499951">
    <property type="component" value="Unassembled WGS sequence"/>
</dbReference>
<feature type="signal peptide" evidence="1">
    <location>
        <begin position="1"/>
        <end position="27"/>
    </location>
</feature>
<feature type="domain" description="Ice-binding protein C-terminal" evidence="2">
    <location>
        <begin position="177"/>
        <end position="198"/>
    </location>
</feature>